<dbReference type="EMBL" id="CP130319">
    <property type="protein sequence ID" value="WNR43304.1"/>
    <property type="molecule type" value="Genomic_DNA"/>
</dbReference>
<evidence type="ECO:0000313" key="2">
    <source>
        <dbReference type="Proteomes" id="UP001304650"/>
    </source>
</evidence>
<dbReference type="PANTHER" id="PTHR35788:SF1">
    <property type="entry name" value="EXPORTED PROTEIN"/>
    <property type="match status" value="1"/>
</dbReference>
<dbReference type="AlphaFoldDB" id="A0AA96LLR5"/>
<dbReference type="PANTHER" id="PTHR35788">
    <property type="entry name" value="EXPORTED PROTEIN-RELATED"/>
    <property type="match status" value="1"/>
</dbReference>
<dbReference type="InterPro" id="IPR007391">
    <property type="entry name" value="Vancomycin_resist_VanW"/>
</dbReference>
<protein>
    <submittedName>
        <fullName evidence="1">VanW family protein</fullName>
    </submittedName>
</protein>
<sequence length="316" mass="35893">MRYEWLLGLLLLAQPKGVPFVLTDDSNGGRVAEIQREPYAIPLLDVPLVDDQKLTRLTEQMEKAIYRKPVNATINDSGGIVKEMSGIRLNRRAFREQFYSRFYDEGPLKMELPVQFIYPKVDSELLASIRVRPIGYYVTYFNSRNHHRFTNLKLASQAINNYVVQPNETFSFNRVVGVRTPSRGYLPAKIIVRGEFSEGIGGGICQISSTLFNAVDRAGLTIIERYSHSRSVPYVPHGRDATVNWGGPDFSFRNDYNQPILIRARALDGRVYVSISSSDVINYKPRHVQGVTETIPEEIETHIDVGDHKDRAMPSE</sequence>
<gene>
    <name evidence="1" type="ORF">MJB10_19625</name>
</gene>
<dbReference type="Pfam" id="PF04294">
    <property type="entry name" value="VanW"/>
    <property type="match status" value="1"/>
</dbReference>
<evidence type="ECO:0000313" key="1">
    <source>
        <dbReference type="EMBL" id="WNR43304.1"/>
    </source>
</evidence>
<dbReference type="RefSeq" id="WP_314797449.1">
    <property type="nucleotide sequence ID" value="NZ_CP130319.1"/>
</dbReference>
<proteinExistence type="predicted"/>
<keyword evidence="2" id="KW-1185">Reference proteome</keyword>
<accession>A0AA96LLR5</accession>
<reference evidence="1" key="1">
    <citation type="submission" date="2022-02" db="EMBL/GenBank/DDBJ databases">
        <title>Paenibacillus sp. MBLB1832 Whole Genome Shotgun Sequencing.</title>
        <authorList>
            <person name="Hwang C.Y."/>
            <person name="Cho E.-S."/>
            <person name="Seo M.-J."/>
        </authorList>
    </citation>
    <scope>NUCLEOTIDE SEQUENCE</scope>
    <source>
        <strain evidence="1">MBLB1832</strain>
    </source>
</reference>
<dbReference type="KEGG" id="proo:MJB10_19625"/>
<dbReference type="Proteomes" id="UP001304650">
    <property type="component" value="Chromosome"/>
</dbReference>
<name>A0AA96LLR5_9BACL</name>
<dbReference type="InterPro" id="IPR052913">
    <property type="entry name" value="Glycopeptide_resist_protein"/>
</dbReference>
<organism evidence="1 2">
    <name type="scientific">Paenibacillus roseopurpureus</name>
    <dbReference type="NCBI Taxonomy" id="2918901"/>
    <lineage>
        <taxon>Bacteria</taxon>
        <taxon>Bacillati</taxon>
        <taxon>Bacillota</taxon>
        <taxon>Bacilli</taxon>
        <taxon>Bacillales</taxon>
        <taxon>Paenibacillaceae</taxon>
        <taxon>Paenibacillus</taxon>
    </lineage>
</organism>